<keyword evidence="1" id="KW-0472">Membrane</keyword>
<dbReference type="AlphaFoldDB" id="A0A4S8NN03"/>
<name>A0A4S8NN03_9ACTN</name>
<evidence type="ECO:0000313" key="2">
    <source>
        <dbReference type="EMBL" id="THV18333.1"/>
    </source>
</evidence>
<dbReference type="EMBL" id="STGW01000001">
    <property type="protein sequence ID" value="THV18333.1"/>
    <property type="molecule type" value="Genomic_DNA"/>
</dbReference>
<dbReference type="PROSITE" id="PS00409">
    <property type="entry name" value="PROKAR_NTER_METHYL"/>
    <property type="match status" value="1"/>
</dbReference>
<dbReference type="InterPro" id="IPR045584">
    <property type="entry name" value="Pilin-like"/>
</dbReference>
<protein>
    <submittedName>
        <fullName evidence="2">Type II secretion system protein</fullName>
    </submittedName>
</protein>
<keyword evidence="3" id="KW-1185">Reference proteome</keyword>
<evidence type="ECO:0000313" key="3">
    <source>
        <dbReference type="Proteomes" id="UP000307087"/>
    </source>
</evidence>
<organism evidence="2 3">
    <name type="scientific">Nocardioides caeni</name>
    <dbReference type="NCBI Taxonomy" id="574700"/>
    <lineage>
        <taxon>Bacteria</taxon>
        <taxon>Bacillati</taxon>
        <taxon>Actinomycetota</taxon>
        <taxon>Actinomycetes</taxon>
        <taxon>Propionibacteriales</taxon>
        <taxon>Nocardioidaceae</taxon>
        <taxon>Nocardioides</taxon>
    </lineage>
</organism>
<accession>A0A4S8NN03</accession>
<reference evidence="2 3" key="1">
    <citation type="journal article" date="2009" name="Int. J. Syst. Evol. Microbiol.">
        <title>Nocardioides caeni sp. nov., isolated from wastewater.</title>
        <authorList>
            <person name="Yoon J.H."/>
            <person name="Kang S.J."/>
            <person name="Park S."/>
            <person name="Kim W."/>
            <person name="Oh T.K."/>
        </authorList>
    </citation>
    <scope>NUCLEOTIDE SEQUENCE [LARGE SCALE GENOMIC DNA]</scope>
    <source>
        <strain evidence="2 3">DSM 23134</strain>
    </source>
</reference>
<dbReference type="NCBIfam" id="TIGR02532">
    <property type="entry name" value="IV_pilin_GFxxxE"/>
    <property type="match status" value="1"/>
</dbReference>
<sequence length="161" mass="16976">MHVPRRTLDDQGVTLVETLVAIVILGIAGVAVLAGFQMSVTASDYHRKQTTGGSYARSYAEAIQQYLVETPSAWVPCVPAGTYDLGDLPASYVPSNWPDGYVASQIGSTPQVAYDGDPGAAGCSVDTAVLVRLEVRSQDNRGVETLDVVLQRPCGGVECTS</sequence>
<dbReference type="Pfam" id="PF07963">
    <property type="entry name" value="N_methyl"/>
    <property type="match status" value="1"/>
</dbReference>
<comment type="caution">
    <text evidence="2">The sequence shown here is derived from an EMBL/GenBank/DDBJ whole genome shotgun (WGS) entry which is preliminary data.</text>
</comment>
<dbReference type="RefSeq" id="WP_136561048.1">
    <property type="nucleotide sequence ID" value="NZ_BAABLS010000002.1"/>
</dbReference>
<keyword evidence="1" id="KW-0812">Transmembrane</keyword>
<dbReference type="InterPro" id="IPR012902">
    <property type="entry name" value="N_methyl_site"/>
</dbReference>
<feature type="transmembrane region" description="Helical" evidence="1">
    <location>
        <begin position="20"/>
        <end position="40"/>
    </location>
</feature>
<dbReference type="SUPFAM" id="SSF54523">
    <property type="entry name" value="Pili subunits"/>
    <property type="match status" value="1"/>
</dbReference>
<gene>
    <name evidence="2" type="ORF">E9934_01470</name>
</gene>
<dbReference type="Proteomes" id="UP000307087">
    <property type="component" value="Unassembled WGS sequence"/>
</dbReference>
<keyword evidence="1" id="KW-1133">Transmembrane helix</keyword>
<proteinExistence type="predicted"/>
<dbReference type="OrthoDB" id="3629569at2"/>
<evidence type="ECO:0000256" key="1">
    <source>
        <dbReference type="SAM" id="Phobius"/>
    </source>
</evidence>